<dbReference type="Gene3D" id="1.20.140.10">
    <property type="entry name" value="Butyryl-CoA Dehydrogenase, subunit A, domain 3"/>
    <property type="match status" value="1"/>
</dbReference>
<dbReference type="InterPro" id="IPR037069">
    <property type="entry name" value="AcylCoA_DH/ox_N_sf"/>
</dbReference>
<keyword evidence="5 6" id="KW-0560">Oxidoreductase</keyword>
<dbReference type="InterPro" id="IPR013786">
    <property type="entry name" value="AcylCoA_DH/ox_N"/>
</dbReference>
<comment type="caution">
    <text evidence="10">The sequence shown here is derived from an EMBL/GenBank/DDBJ whole genome shotgun (WGS) entry which is preliminary data.</text>
</comment>
<dbReference type="SUPFAM" id="SSF56645">
    <property type="entry name" value="Acyl-CoA dehydrogenase NM domain-like"/>
    <property type="match status" value="1"/>
</dbReference>
<name>A0ABT3TCX7_9GAMM</name>
<keyword evidence="3 6" id="KW-0285">Flavoprotein</keyword>
<evidence type="ECO:0000256" key="1">
    <source>
        <dbReference type="ARBA" id="ARBA00001974"/>
    </source>
</evidence>
<comment type="cofactor">
    <cofactor evidence="1 6">
        <name>FAD</name>
        <dbReference type="ChEBI" id="CHEBI:57692"/>
    </cofactor>
</comment>
<reference evidence="10" key="1">
    <citation type="submission" date="2019-02" db="EMBL/GenBank/DDBJ databases">
        <authorList>
            <person name="Li S.-H."/>
        </authorList>
    </citation>
    <scope>NUCLEOTIDE SEQUENCE</scope>
    <source>
        <strain evidence="10">IMCC14734</strain>
    </source>
</reference>
<proteinExistence type="inferred from homology"/>
<dbReference type="Pfam" id="PF02771">
    <property type="entry name" value="Acyl-CoA_dh_N"/>
    <property type="match status" value="1"/>
</dbReference>
<dbReference type="RefSeq" id="WP_279244132.1">
    <property type="nucleotide sequence ID" value="NZ_SHNN01000001.1"/>
</dbReference>
<dbReference type="InterPro" id="IPR006091">
    <property type="entry name" value="Acyl-CoA_Oxase/DH_mid-dom"/>
</dbReference>
<feature type="domain" description="Acyl-CoA oxidase/dehydrogenase middle" evidence="8">
    <location>
        <begin position="127"/>
        <end position="221"/>
    </location>
</feature>
<dbReference type="PANTHER" id="PTHR43292:SF3">
    <property type="entry name" value="ACYL-COA DEHYDROGENASE FADE29"/>
    <property type="match status" value="1"/>
</dbReference>
<evidence type="ECO:0000256" key="5">
    <source>
        <dbReference type="ARBA" id="ARBA00023002"/>
    </source>
</evidence>
<evidence type="ECO:0000256" key="4">
    <source>
        <dbReference type="ARBA" id="ARBA00022827"/>
    </source>
</evidence>
<accession>A0ABT3TCX7</accession>
<dbReference type="EMBL" id="SHNN01000001">
    <property type="protein sequence ID" value="MCX2980153.1"/>
    <property type="molecule type" value="Genomic_DNA"/>
</dbReference>
<dbReference type="Pfam" id="PF00441">
    <property type="entry name" value="Acyl-CoA_dh_1"/>
    <property type="match status" value="1"/>
</dbReference>
<dbReference type="InterPro" id="IPR009100">
    <property type="entry name" value="AcylCoA_DH/oxidase_NM_dom_sf"/>
</dbReference>
<dbReference type="SUPFAM" id="SSF47203">
    <property type="entry name" value="Acyl-CoA dehydrogenase C-terminal domain-like"/>
    <property type="match status" value="1"/>
</dbReference>
<feature type="domain" description="Acyl-CoA dehydrogenase/oxidase C-terminal" evidence="7">
    <location>
        <begin position="233"/>
        <end position="389"/>
    </location>
</feature>
<keyword evidence="11" id="KW-1185">Reference proteome</keyword>
<evidence type="ECO:0000256" key="2">
    <source>
        <dbReference type="ARBA" id="ARBA00009347"/>
    </source>
</evidence>
<sequence length="391" mass="43374">MDLEFSPEDLAFQAEVRRFLDESFPPHLKRITARTPTVFVDAPPAMEWQKILVDKGWAVPGWPEEWGGTTWSATQKYVFSMECARAGTPGYNPLSLALLAPVLMAFGTEEQKQEYLPKMLTGEHYWCQGFSEPGSGSDLASLKLKAERQGDNYLVNGSKLWQTHAQYANHIFCLVRTDNSGRKQQGISFLLIEMDRPGVTVEPIITMGMDHEVNQVFFEDVEVPVSNLVGAEGEGWKLTKYLLEHERGGGSTAHRRLAELDHVKAIIAEMEAEDPSFNADKTFSKVVGRIEIDIKALEMTELRILSAMAEGKMPGAESSILKLTSVNIEQRTHELAVDVLGYDALPFKQDDIGPDYAAPVVPTYLNSRAASIFGGSQEVQRNIIAKGVLGL</sequence>
<dbReference type="InterPro" id="IPR009075">
    <property type="entry name" value="AcylCo_DH/oxidase_C"/>
</dbReference>
<evidence type="ECO:0000256" key="6">
    <source>
        <dbReference type="RuleBase" id="RU362125"/>
    </source>
</evidence>
<evidence type="ECO:0000259" key="7">
    <source>
        <dbReference type="Pfam" id="PF00441"/>
    </source>
</evidence>
<evidence type="ECO:0000313" key="10">
    <source>
        <dbReference type="EMBL" id="MCX2980153.1"/>
    </source>
</evidence>
<comment type="similarity">
    <text evidence="2 6">Belongs to the acyl-CoA dehydrogenase family.</text>
</comment>
<keyword evidence="4 6" id="KW-0274">FAD</keyword>
<dbReference type="PANTHER" id="PTHR43292">
    <property type="entry name" value="ACYL-COA DEHYDROGENASE"/>
    <property type="match status" value="1"/>
</dbReference>
<evidence type="ECO:0000259" key="8">
    <source>
        <dbReference type="Pfam" id="PF02770"/>
    </source>
</evidence>
<feature type="domain" description="Acyl-CoA dehydrogenase/oxidase N-terminal" evidence="9">
    <location>
        <begin position="7"/>
        <end position="123"/>
    </location>
</feature>
<evidence type="ECO:0000259" key="9">
    <source>
        <dbReference type="Pfam" id="PF02771"/>
    </source>
</evidence>
<dbReference type="InterPro" id="IPR046373">
    <property type="entry name" value="Acyl-CoA_Oxase/DH_mid-dom_sf"/>
</dbReference>
<dbReference type="Proteomes" id="UP001143362">
    <property type="component" value="Unassembled WGS sequence"/>
</dbReference>
<evidence type="ECO:0000313" key="11">
    <source>
        <dbReference type="Proteomes" id="UP001143362"/>
    </source>
</evidence>
<dbReference type="InterPro" id="IPR036250">
    <property type="entry name" value="AcylCo_DH-like_C"/>
</dbReference>
<dbReference type="Gene3D" id="1.10.540.10">
    <property type="entry name" value="Acyl-CoA dehydrogenase/oxidase, N-terminal domain"/>
    <property type="match status" value="1"/>
</dbReference>
<organism evidence="10 11">
    <name type="scientific">Candidatus Litorirhabdus singularis</name>
    <dbReference type="NCBI Taxonomy" id="2518993"/>
    <lineage>
        <taxon>Bacteria</taxon>
        <taxon>Pseudomonadati</taxon>
        <taxon>Pseudomonadota</taxon>
        <taxon>Gammaproteobacteria</taxon>
        <taxon>Cellvibrionales</taxon>
        <taxon>Halieaceae</taxon>
        <taxon>Candidatus Litorirhabdus</taxon>
    </lineage>
</organism>
<dbReference type="Pfam" id="PF02770">
    <property type="entry name" value="Acyl-CoA_dh_M"/>
    <property type="match status" value="1"/>
</dbReference>
<protein>
    <submittedName>
        <fullName evidence="10">Acyl-CoA dehydrogenase</fullName>
    </submittedName>
</protein>
<dbReference type="InterPro" id="IPR052161">
    <property type="entry name" value="Mycobact_Acyl-CoA_DH"/>
</dbReference>
<evidence type="ECO:0000256" key="3">
    <source>
        <dbReference type="ARBA" id="ARBA00022630"/>
    </source>
</evidence>
<dbReference type="Gene3D" id="2.40.110.10">
    <property type="entry name" value="Butyryl-CoA Dehydrogenase, subunit A, domain 2"/>
    <property type="match status" value="1"/>
</dbReference>
<gene>
    <name evidence="10" type="ORF">EYC98_04645</name>
</gene>